<sequence>METLFDYDQETLIDLAEGRDCPTATNRVTPTVRAPDDGVRIQCGVTGEFQEKTGIELYITGNMTLT</sequence>
<organism evidence="1 2">
    <name type="scientific">Magallana gigas</name>
    <name type="common">Pacific oyster</name>
    <name type="synonym">Crassostrea gigas</name>
    <dbReference type="NCBI Taxonomy" id="29159"/>
    <lineage>
        <taxon>Eukaryota</taxon>
        <taxon>Metazoa</taxon>
        <taxon>Spiralia</taxon>
        <taxon>Lophotrochozoa</taxon>
        <taxon>Mollusca</taxon>
        <taxon>Bivalvia</taxon>
        <taxon>Autobranchia</taxon>
        <taxon>Pteriomorphia</taxon>
        <taxon>Ostreida</taxon>
        <taxon>Ostreoidea</taxon>
        <taxon>Ostreidae</taxon>
        <taxon>Magallana</taxon>
    </lineage>
</organism>
<dbReference type="Proteomes" id="UP000005408">
    <property type="component" value="Unassembled WGS sequence"/>
</dbReference>
<evidence type="ECO:0000313" key="1">
    <source>
        <dbReference type="EnsemblMetazoa" id="G789.1:cds"/>
    </source>
</evidence>
<reference evidence="1" key="1">
    <citation type="submission" date="2022-08" db="UniProtKB">
        <authorList>
            <consortium name="EnsemblMetazoa"/>
        </authorList>
    </citation>
    <scope>IDENTIFICATION</scope>
    <source>
        <strain evidence="1">05x7-T-G4-1.051#20</strain>
    </source>
</reference>
<evidence type="ECO:0000313" key="2">
    <source>
        <dbReference type="Proteomes" id="UP000005408"/>
    </source>
</evidence>
<dbReference type="EnsemblMetazoa" id="G789.1">
    <property type="protein sequence ID" value="G789.1:cds"/>
    <property type="gene ID" value="G789"/>
</dbReference>
<accession>A0A8W8NX88</accession>
<keyword evidence="2" id="KW-1185">Reference proteome</keyword>
<protein>
    <submittedName>
        <fullName evidence="1">Uncharacterized protein</fullName>
    </submittedName>
</protein>
<name>A0A8W8NX88_MAGGI</name>
<proteinExistence type="predicted"/>
<dbReference type="AlphaFoldDB" id="A0A8W8NX88"/>